<dbReference type="PROSITE" id="PS51918">
    <property type="entry name" value="RADICAL_SAM"/>
    <property type="match status" value="1"/>
</dbReference>
<sequence length="320" mass="34959">MQIKFRKVNFKAKSRAKNAAAHKSNHGAKMRYIFGPVASRRFGRSLGIDLSPQRKQCNFNCVYCELGAGKPVSAMSEPCEIGPVIAELKTALQSHAGIDVITITANGEPTLHPRFAELVDALKALNLPQKLLVLSNGSLVRENSAALAKIDICKFSLDSVLAKSFRKVDGPHAGISAEDIVSAIADFAREFRGELDIEILVVRGLNDTQEDFAALNVALARINPHRVDLGTIDRPPAYRAEGVSEAQLRYLATFIENQNVNIIAAPHYASERLSFSEDEILHTLARRPQRTSDVEAMFDEASAQLLKRLAGAGKVVFKDG</sequence>
<reference evidence="8 9" key="1">
    <citation type="submission" date="2009-07" db="EMBL/GenBank/DDBJ databases">
        <authorList>
            <person name="Madupu R."/>
            <person name="Sebastian Y."/>
            <person name="Durkin A.S."/>
            <person name="Torralba M."/>
            <person name="Methe B."/>
            <person name="Sutton G.G."/>
            <person name="Strausberg R.L."/>
            <person name="Nelson K.E."/>
        </authorList>
    </citation>
    <scope>NUCLEOTIDE SEQUENCE [LARGE SCALE GENOMIC DNA]</scope>
    <source>
        <strain evidence="8 9">RM3268</strain>
    </source>
</reference>
<dbReference type="EMBL" id="ACYG01000010">
    <property type="protein sequence ID" value="EEV18488.1"/>
    <property type="molecule type" value="Genomic_DNA"/>
</dbReference>
<dbReference type="AlphaFoldDB" id="C8PFB8"/>
<evidence type="ECO:0000313" key="9">
    <source>
        <dbReference type="Proteomes" id="UP000005709"/>
    </source>
</evidence>
<evidence type="ECO:0000256" key="2">
    <source>
        <dbReference type="ARBA" id="ARBA00022485"/>
    </source>
</evidence>
<evidence type="ECO:0000256" key="3">
    <source>
        <dbReference type="ARBA" id="ARBA00022691"/>
    </source>
</evidence>
<comment type="cofactor">
    <cofactor evidence="1">
        <name>[4Fe-4S] cluster</name>
        <dbReference type="ChEBI" id="CHEBI:49883"/>
    </cofactor>
</comment>
<evidence type="ECO:0000313" key="8">
    <source>
        <dbReference type="EMBL" id="EEV18488.1"/>
    </source>
</evidence>
<dbReference type="GO" id="GO:0046872">
    <property type="term" value="F:metal ion binding"/>
    <property type="evidence" value="ECO:0007669"/>
    <property type="project" value="UniProtKB-KW"/>
</dbReference>
<dbReference type="SFLD" id="SFLDS00029">
    <property type="entry name" value="Radical_SAM"/>
    <property type="match status" value="1"/>
</dbReference>
<comment type="caution">
    <text evidence="8">The sequence shown here is derived from an EMBL/GenBank/DDBJ whole genome shotgun (WGS) entry which is preliminary data.</text>
</comment>
<keyword evidence="6" id="KW-0411">Iron-sulfur</keyword>
<dbReference type="GO" id="GO:0003824">
    <property type="term" value="F:catalytic activity"/>
    <property type="evidence" value="ECO:0007669"/>
    <property type="project" value="InterPro"/>
</dbReference>
<dbReference type="SUPFAM" id="SSF102114">
    <property type="entry name" value="Radical SAM enzymes"/>
    <property type="match status" value="1"/>
</dbReference>
<dbReference type="eggNOG" id="COG0731">
    <property type="taxonomic scope" value="Bacteria"/>
</dbReference>
<dbReference type="SFLD" id="SFLDG01083">
    <property type="entry name" value="Uncharacterised_Radical_SAM_Su"/>
    <property type="match status" value="1"/>
</dbReference>
<evidence type="ECO:0000256" key="1">
    <source>
        <dbReference type="ARBA" id="ARBA00001966"/>
    </source>
</evidence>
<dbReference type="InterPro" id="IPR058240">
    <property type="entry name" value="rSAM_sf"/>
</dbReference>
<dbReference type="PANTHER" id="PTHR43787">
    <property type="entry name" value="FEMO COFACTOR BIOSYNTHESIS PROTEIN NIFB-RELATED"/>
    <property type="match status" value="1"/>
</dbReference>
<dbReference type="GO" id="GO:0051539">
    <property type="term" value="F:4 iron, 4 sulfur cluster binding"/>
    <property type="evidence" value="ECO:0007669"/>
    <property type="project" value="UniProtKB-KW"/>
</dbReference>
<dbReference type="Pfam" id="PF04055">
    <property type="entry name" value="Radical_SAM"/>
    <property type="match status" value="1"/>
</dbReference>
<gene>
    <name evidence="8" type="ORF">CAMGR0001_1820</name>
</gene>
<dbReference type="CDD" id="cd01335">
    <property type="entry name" value="Radical_SAM"/>
    <property type="match status" value="1"/>
</dbReference>
<dbReference type="Gene3D" id="3.20.20.70">
    <property type="entry name" value="Aldolase class I"/>
    <property type="match status" value="1"/>
</dbReference>
<dbReference type="InterPro" id="IPR040084">
    <property type="entry name" value="GTPase_Obg"/>
</dbReference>
<feature type="non-terminal residue" evidence="8">
    <location>
        <position position="320"/>
    </location>
</feature>
<keyword evidence="9" id="KW-1185">Reference proteome</keyword>
<evidence type="ECO:0000256" key="5">
    <source>
        <dbReference type="ARBA" id="ARBA00023004"/>
    </source>
</evidence>
<proteinExistence type="predicted"/>
<organism evidence="8 9">
    <name type="scientific">Campylobacter gracilis RM3268</name>
    <dbReference type="NCBI Taxonomy" id="553220"/>
    <lineage>
        <taxon>Bacteria</taxon>
        <taxon>Pseudomonadati</taxon>
        <taxon>Campylobacterota</taxon>
        <taxon>Epsilonproteobacteria</taxon>
        <taxon>Campylobacterales</taxon>
        <taxon>Campylobacteraceae</taxon>
        <taxon>Campylobacter</taxon>
    </lineage>
</organism>
<keyword evidence="2" id="KW-0004">4Fe-4S</keyword>
<evidence type="ECO:0000256" key="6">
    <source>
        <dbReference type="ARBA" id="ARBA00023014"/>
    </source>
</evidence>
<accession>C8PFB8</accession>
<dbReference type="InterPro" id="IPR007197">
    <property type="entry name" value="rSAM"/>
</dbReference>
<keyword evidence="5" id="KW-0408">Iron</keyword>
<dbReference type="Proteomes" id="UP000005709">
    <property type="component" value="Unassembled WGS sequence"/>
</dbReference>
<evidence type="ECO:0000259" key="7">
    <source>
        <dbReference type="PROSITE" id="PS51918"/>
    </source>
</evidence>
<feature type="domain" description="Radical SAM core" evidence="7">
    <location>
        <begin position="42"/>
        <end position="274"/>
    </location>
</feature>
<dbReference type="PANTHER" id="PTHR43787:SF11">
    <property type="entry name" value="UPF0026 PROTEIN SLR1464"/>
    <property type="match status" value="1"/>
</dbReference>
<keyword evidence="4" id="KW-0479">Metal-binding</keyword>
<name>C8PFB8_9BACT</name>
<keyword evidence="3" id="KW-0949">S-adenosyl-L-methionine</keyword>
<protein>
    <submittedName>
        <fullName evidence="8">Radical SAM domain protein</fullName>
    </submittedName>
</protein>
<evidence type="ECO:0000256" key="4">
    <source>
        <dbReference type="ARBA" id="ARBA00022723"/>
    </source>
</evidence>
<dbReference type="STRING" id="824.CGRAC_1632"/>
<dbReference type="InterPro" id="IPR013785">
    <property type="entry name" value="Aldolase_TIM"/>
</dbReference>